<keyword evidence="3" id="KW-1185">Reference proteome</keyword>
<accession>A0A4S8PHR9</accession>
<dbReference type="Gene3D" id="2.30.320.10">
    <property type="entry name" value="YwqG-like"/>
    <property type="match status" value="1"/>
</dbReference>
<comment type="caution">
    <text evidence="2">The sequence shown here is derived from an EMBL/GenBank/DDBJ whole genome shotgun (WGS) entry which is preliminary data.</text>
</comment>
<dbReference type="OrthoDB" id="4775619at2"/>
<dbReference type="SUPFAM" id="SSF103032">
    <property type="entry name" value="Hypothetical protein YwqG"/>
    <property type="match status" value="1"/>
</dbReference>
<dbReference type="AlphaFoldDB" id="A0A4S8PHR9"/>
<name>A0A4S8PHR9_9ACTN</name>
<gene>
    <name evidence="2" type="ORF">E9998_07235</name>
</gene>
<evidence type="ECO:0000313" key="2">
    <source>
        <dbReference type="EMBL" id="THV30158.1"/>
    </source>
</evidence>
<protein>
    <submittedName>
        <fullName evidence="2">DUF1963 domain-containing protein</fullName>
    </submittedName>
</protein>
<reference evidence="2 3" key="1">
    <citation type="journal article" date="2018" name="Int. J. Syst. Evol. Microbiol.">
        <title>Glycomyces paridis sp. nov., isolated from the medicinal plant Paris polyphylla.</title>
        <authorList>
            <person name="Fang X.M."/>
            <person name="Bai J.L."/>
            <person name="Su J."/>
            <person name="Zhao L.L."/>
            <person name="Liu H.Y."/>
            <person name="Ma B.P."/>
            <person name="Zhang Y.Q."/>
            <person name="Yu L.Y."/>
        </authorList>
    </citation>
    <scope>NUCLEOTIDE SEQUENCE [LARGE SCALE GENOMIC DNA]</scope>
    <source>
        <strain evidence="2 3">CPCC 204357</strain>
    </source>
</reference>
<dbReference type="RefSeq" id="WP_136529031.1">
    <property type="nucleotide sequence ID" value="NZ_STGX01000004.1"/>
</dbReference>
<feature type="region of interest" description="Disordered" evidence="1">
    <location>
        <begin position="27"/>
        <end position="46"/>
    </location>
</feature>
<evidence type="ECO:0000256" key="1">
    <source>
        <dbReference type="SAM" id="MobiDB-lite"/>
    </source>
</evidence>
<dbReference type="Pfam" id="PF09234">
    <property type="entry name" value="DUF1963"/>
    <property type="match status" value="1"/>
</dbReference>
<sequence>MSELILDAADDWAALRREYISLRHKDKDSTGPTVGHVAGEPELPDSLAWPTDSHDRPMQHLMTLDLAALPRVGLDLPASGRLVFFLDEEYAEPSILFFDDPAALRPRAYPESFRWVPDARIDLVAATEPCWPEGDHPYLARFPKGHFDGVPREDPPEPLLVADHRIGGYTGVGVQYDFDCAPDSTLPEGLGAEAENLPILLAQLDYDPDAGMGWGDCGNAHWSISRPDLAARRFDAAEFSWSCH</sequence>
<dbReference type="EMBL" id="STGX01000004">
    <property type="protein sequence ID" value="THV30158.1"/>
    <property type="molecule type" value="Genomic_DNA"/>
</dbReference>
<dbReference type="Proteomes" id="UP000305792">
    <property type="component" value="Unassembled WGS sequence"/>
</dbReference>
<dbReference type="InterPro" id="IPR035948">
    <property type="entry name" value="YwqG-like_sf"/>
</dbReference>
<dbReference type="PANTHER" id="PTHR36436">
    <property type="entry name" value="SLL5081 PROTEIN"/>
    <property type="match status" value="1"/>
</dbReference>
<proteinExistence type="predicted"/>
<evidence type="ECO:0000313" key="3">
    <source>
        <dbReference type="Proteomes" id="UP000305792"/>
    </source>
</evidence>
<dbReference type="PANTHER" id="PTHR36436:SF6">
    <property type="entry name" value="SLL5081 PROTEIN"/>
    <property type="match status" value="1"/>
</dbReference>
<dbReference type="InterPro" id="IPR015315">
    <property type="entry name" value="DUF1963"/>
</dbReference>
<organism evidence="2 3">
    <name type="scientific">Glycomyces paridis</name>
    <dbReference type="NCBI Taxonomy" id="2126555"/>
    <lineage>
        <taxon>Bacteria</taxon>
        <taxon>Bacillati</taxon>
        <taxon>Actinomycetota</taxon>
        <taxon>Actinomycetes</taxon>
        <taxon>Glycomycetales</taxon>
        <taxon>Glycomycetaceae</taxon>
        <taxon>Glycomyces</taxon>
    </lineage>
</organism>